<feature type="compositionally biased region" description="Basic and acidic residues" evidence="1">
    <location>
        <begin position="35"/>
        <end position="52"/>
    </location>
</feature>
<evidence type="ECO:0000256" key="1">
    <source>
        <dbReference type="SAM" id="MobiDB-lite"/>
    </source>
</evidence>
<accession>A0A3M7PGG4</accession>
<dbReference type="EMBL" id="REGN01010910">
    <property type="protein sequence ID" value="RMZ98205.1"/>
    <property type="molecule type" value="Genomic_DNA"/>
</dbReference>
<evidence type="ECO:0000313" key="3">
    <source>
        <dbReference type="Proteomes" id="UP000276133"/>
    </source>
</evidence>
<gene>
    <name evidence="2" type="ORF">BpHYR1_050618</name>
</gene>
<evidence type="ECO:0000313" key="2">
    <source>
        <dbReference type="EMBL" id="RMZ98205.1"/>
    </source>
</evidence>
<comment type="caution">
    <text evidence="2">The sequence shown here is derived from an EMBL/GenBank/DDBJ whole genome shotgun (WGS) entry which is preliminary data.</text>
</comment>
<reference evidence="2 3" key="1">
    <citation type="journal article" date="2018" name="Sci. Rep.">
        <title>Genomic signatures of local adaptation to the degree of environmental predictability in rotifers.</title>
        <authorList>
            <person name="Franch-Gras L."/>
            <person name="Hahn C."/>
            <person name="Garcia-Roger E.M."/>
            <person name="Carmona M.J."/>
            <person name="Serra M."/>
            <person name="Gomez A."/>
        </authorList>
    </citation>
    <scope>NUCLEOTIDE SEQUENCE [LARGE SCALE GENOMIC DNA]</scope>
    <source>
        <strain evidence="2">HYR1</strain>
    </source>
</reference>
<sequence length="66" mass="8258">MKFEDIMMESTLNQKSRSKKKCLIFKSLIATFEEKEKKREEREEKKKKEKEKEKKKKIDLKFKMQW</sequence>
<dbReference type="AlphaFoldDB" id="A0A3M7PGG4"/>
<feature type="region of interest" description="Disordered" evidence="1">
    <location>
        <begin position="35"/>
        <end position="66"/>
    </location>
</feature>
<proteinExistence type="predicted"/>
<protein>
    <submittedName>
        <fullName evidence="2">Uncharacterized protein</fullName>
    </submittedName>
</protein>
<name>A0A3M7PGG4_BRAPC</name>
<keyword evidence="3" id="KW-1185">Reference proteome</keyword>
<dbReference type="Proteomes" id="UP000276133">
    <property type="component" value="Unassembled WGS sequence"/>
</dbReference>
<organism evidence="2 3">
    <name type="scientific">Brachionus plicatilis</name>
    <name type="common">Marine rotifer</name>
    <name type="synonym">Brachionus muelleri</name>
    <dbReference type="NCBI Taxonomy" id="10195"/>
    <lineage>
        <taxon>Eukaryota</taxon>
        <taxon>Metazoa</taxon>
        <taxon>Spiralia</taxon>
        <taxon>Gnathifera</taxon>
        <taxon>Rotifera</taxon>
        <taxon>Eurotatoria</taxon>
        <taxon>Monogononta</taxon>
        <taxon>Pseudotrocha</taxon>
        <taxon>Ploima</taxon>
        <taxon>Brachionidae</taxon>
        <taxon>Brachionus</taxon>
    </lineage>
</organism>